<keyword evidence="3" id="KW-1185">Reference proteome</keyword>
<feature type="domain" description="MobA-like NTP transferase" evidence="1">
    <location>
        <begin position="3"/>
        <end position="162"/>
    </location>
</feature>
<dbReference type="AlphaFoldDB" id="A0A073AVS6"/>
<dbReference type="STRING" id="28042.GU90_17065"/>
<sequence>MAGIVLAAGGGKRFGKPKALVSYRGQLLVERAAEVLAAGGCAPVVVVLGAAADQVRTTAELSGATVVVNPRWRSGMGSSLRAGLAALSFSPVTAAVVLPVDMPGVEAAAVRRIAELASDTALAAATYRGDRGHPVLLGRSHWSGVQAAATGDVGARSYLRDREVTLVACDDVSEGFDVDHPEDLDRG</sequence>
<organism evidence="2 3">
    <name type="scientific">Saccharopolyspora rectivirgula</name>
    <dbReference type="NCBI Taxonomy" id="28042"/>
    <lineage>
        <taxon>Bacteria</taxon>
        <taxon>Bacillati</taxon>
        <taxon>Actinomycetota</taxon>
        <taxon>Actinomycetes</taxon>
        <taxon>Pseudonocardiales</taxon>
        <taxon>Pseudonocardiaceae</taxon>
        <taxon>Saccharopolyspora</taxon>
    </lineage>
</organism>
<dbReference type="Proteomes" id="UP000031419">
    <property type="component" value="Unassembled WGS sequence"/>
</dbReference>
<gene>
    <name evidence="2" type="ORF">GU90_17065</name>
</gene>
<dbReference type="SUPFAM" id="SSF53448">
    <property type="entry name" value="Nucleotide-diphospho-sugar transferases"/>
    <property type="match status" value="1"/>
</dbReference>
<dbReference type="GO" id="GO:0016779">
    <property type="term" value="F:nucleotidyltransferase activity"/>
    <property type="evidence" value="ECO:0007669"/>
    <property type="project" value="UniProtKB-ARBA"/>
</dbReference>
<dbReference type="PANTHER" id="PTHR43777:SF1">
    <property type="entry name" value="MOLYBDENUM COFACTOR CYTIDYLYLTRANSFERASE"/>
    <property type="match status" value="1"/>
</dbReference>
<protein>
    <submittedName>
        <fullName evidence="2">Molybdopterin-guanine dinucleotide biosynthesis protein A</fullName>
    </submittedName>
</protein>
<evidence type="ECO:0000313" key="2">
    <source>
        <dbReference type="EMBL" id="KEI43451.1"/>
    </source>
</evidence>
<dbReference type="PANTHER" id="PTHR43777">
    <property type="entry name" value="MOLYBDENUM COFACTOR CYTIDYLYLTRANSFERASE"/>
    <property type="match status" value="1"/>
</dbReference>
<dbReference type="CDD" id="cd04182">
    <property type="entry name" value="GT_2_like_f"/>
    <property type="match status" value="1"/>
</dbReference>
<name>A0A073AVS6_9PSEU</name>
<proteinExistence type="predicted"/>
<comment type="caution">
    <text evidence="2">The sequence shown here is derived from an EMBL/GenBank/DDBJ whole genome shotgun (WGS) entry which is preliminary data.</text>
</comment>
<dbReference type="EMBL" id="JNVU01000039">
    <property type="protein sequence ID" value="KEI43451.1"/>
    <property type="molecule type" value="Genomic_DNA"/>
</dbReference>
<evidence type="ECO:0000313" key="3">
    <source>
        <dbReference type="Proteomes" id="UP000031419"/>
    </source>
</evidence>
<dbReference type="Gene3D" id="3.90.550.10">
    <property type="entry name" value="Spore Coat Polysaccharide Biosynthesis Protein SpsA, Chain A"/>
    <property type="match status" value="1"/>
</dbReference>
<dbReference type="InterPro" id="IPR029044">
    <property type="entry name" value="Nucleotide-diphossugar_trans"/>
</dbReference>
<accession>A0A073AVS6</accession>
<dbReference type="eggNOG" id="COG2068">
    <property type="taxonomic scope" value="Bacteria"/>
</dbReference>
<dbReference type="InterPro" id="IPR025877">
    <property type="entry name" value="MobA-like_NTP_Trfase"/>
</dbReference>
<dbReference type="Pfam" id="PF12804">
    <property type="entry name" value="NTP_transf_3"/>
    <property type="match status" value="1"/>
</dbReference>
<reference evidence="2 3" key="1">
    <citation type="submission" date="2014-06" db="EMBL/GenBank/DDBJ databases">
        <title>Saccharopolyspora rectivirgula DSM-43113 Genome sequencing.</title>
        <authorList>
            <person name="Barrera C."/>
            <person name="Millon L."/>
            <person name="Rognon B."/>
            <person name="Zaugg C."/>
            <person name="Monod M."/>
        </authorList>
    </citation>
    <scope>NUCLEOTIDE SEQUENCE [LARGE SCALE GENOMIC DNA]</scope>
    <source>
        <strain evidence="2 3">DSM 43113</strain>
    </source>
</reference>
<evidence type="ECO:0000259" key="1">
    <source>
        <dbReference type="Pfam" id="PF12804"/>
    </source>
</evidence>